<keyword evidence="1" id="KW-0812">Transmembrane</keyword>
<evidence type="ECO:0000313" key="3">
    <source>
        <dbReference type="Proteomes" id="UP000315128"/>
    </source>
</evidence>
<accession>A0A514ZA80</accession>
<protein>
    <submittedName>
        <fullName evidence="2">Uncharacterized protein</fullName>
    </submittedName>
</protein>
<dbReference type="KEGG" id="lack:FLP15_10260"/>
<sequence length="78" mass="8929">MGTYKADFRKTDCRNNQYGKRGGMMETIANIINLIGGIVLISVVIFWGRLAKRFSKLLSNIEQENIDRSELDESENVF</sequence>
<evidence type="ECO:0000313" key="2">
    <source>
        <dbReference type="EMBL" id="QDK71475.1"/>
    </source>
</evidence>
<keyword evidence="1" id="KW-1133">Transmembrane helix</keyword>
<dbReference type="Proteomes" id="UP000315128">
    <property type="component" value="Chromosome"/>
</dbReference>
<organism evidence="2 3">
    <name type="scientific">Lactococcus protaetiae</name>
    <dbReference type="NCBI Taxonomy" id="2592653"/>
    <lineage>
        <taxon>Bacteria</taxon>
        <taxon>Bacillati</taxon>
        <taxon>Bacillota</taxon>
        <taxon>Bacilli</taxon>
        <taxon>Lactobacillales</taxon>
        <taxon>Streptococcaceae</taxon>
        <taxon>Lactococcus</taxon>
    </lineage>
</organism>
<gene>
    <name evidence="2" type="ORF">FLP15_10260</name>
</gene>
<proteinExistence type="predicted"/>
<evidence type="ECO:0000256" key="1">
    <source>
        <dbReference type="SAM" id="Phobius"/>
    </source>
</evidence>
<keyword evidence="1" id="KW-0472">Membrane</keyword>
<keyword evidence="3" id="KW-1185">Reference proteome</keyword>
<feature type="transmembrane region" description="Helical" evidence="1">
    <location>
        <begin position="28"/>
        <end position="48"/>
    </location>
</feature>
<reference evidence="2 3" key="1">
    <citation type="submission" date="2019-07" db="EMBL/GenBank/DDBJ databases">
        <title>Genome sequencing of KACC 19320.</title>
        <authorList>
            <person name="Heo J."/>
            <person name="Kim S.-J."/>
            <person name="Kim J.-S."/>
            <person name="Hong S.-B."/>
            <person name="Kwon S.-W."/>
        </authorList>
    </citation>
    <scope>NUCLEOTIDE SEQUENCE [LARGE SCALE GENOMIC DNA]</scope>
    <source>
        <strain evidence="2 3">KACC 19320</strain>
    </source>
</reference>
<dbReference type="AlphaFoldDB" id="A0A514ZA80"/>
<name>A0A514ZA80_9LACT</name>
<dbReference type="EMBL" id="CP041356">
    <property type="protein sequence ID" value="QDK71475.1"/>
    <property type="molecule type" value="Genomic_DNA"/>
</dbReference>